<organism evidence="2 3">
    <name type="scientific">Folsomia candida</name>
    <name type="common">Springtail</name>
    <dbReference type="NCBI Taxonomy" id="158441"/>
    <lineage>
        <taxon>Eukaryota</taxon>
        <taxon>Metazoa</taxon>
        <taxon>Ecdysozoa</taxon>
        <taxon>Arthropoda</taxon>
        <taxon>Hexapoda</taxon>
        <taxon>Collembola</taxon>
        <taxon>Entomobryomorpha</taxon>
        <taxon>Isotomoidea</taxon>
        <taxon>Isotomidae</taxon>
        <taxon>Proisotominae</taxon>
        <taxon>Folsomia</taxon>
    </lineage>
</organism>
<gene>
    <name evidence="2" type="ORF">Fcan01_04925</name>
</gene>
<keyword evidence="3" id="KW-1185">Reference proteome</keyword>
<feature type="transmembrane region" description="Helical" evidence="1">
    <location>
        <begin position="54"/>
        <end position="74"/>
    </location>
</feature>
<sequence>MCCGNTLRAKAKNIAIFQIFGCTLVLLILMGLLIWINSENERRNRGKMDHLTKILLFMIGSTVIGLILAVVLYIGVKQESMTKCGIWLVMNSIFVAIWICAALMNAMATQDLSKVVSEIIPISLNCYFLHIVNSYVKELRVSKEERAVQVVFNAV</sequence>
<keyword evidence="1" id="KW-1133">Transmembrane helix</keyword>
<dbReference type="AlphaFoldDB" id="A0A226EQ55"/>
<accession>A0A226EQ55</accession>
<dbReference type="Proteomes" id="UP000198287">
    <property type="component" value="Unassembled WGS sequence"/>
</dbReference>
<evidence type="ECO:0000313" key="3">
    <source>
        <dbReference type="Proteomes" id="UP000198287"/>
    </source>
</evidence>
<comment type="caution">
    <text evidence="2">The sequence shown here is derived from an EMBL/GenBank/DDBJ whole genome shotgun (WGS) entry which is preliminary data.</text>
</comment>
<proteinExistence type="predicted"/>
<reference evidence="2 3" key="1">
    <citation type="submission" date="2015-12" db="EMBL/GenBank/DDBJ databases">
        <title>The genome of Folsomia candida.</title>
        <authorList>
            <person name="Faddeeva A."/>
            <person name="Derks M.F."/>
            <person name="Anvar Y."/>
            <person name="Smit S."/>
            <person name="Van Straalen N."/>
            <person name="Roelofs D."/>
        </authorList>
    </citation>
    <scope>NUCLEOTIDE SEQUENCE [LARGE SCALE GENOMIC DNA]</scope>
    <source>
        <strain evidence="2 3">VU population</strain>
        <tissue evidence="2">Whole body</tissue>
    </source>
</reference>
<keyword evidence="1" id="KW-0472">Membrane</keyword>
<evidence type="ECO:0000256" key="1">
    <source>
        <dbReference type="SAM" id="Phobius"/>
    </source>
</evidence>
<keyword evidence="1" id="KW-0812">Transmembrane</keyword>
<protein>
    <submittedName>
        <fullName evidence="2">Uncharacterized protein</fullName>
    </submittedName>
</protein>
<evidence type="ECO:0000313" key="2">
    <source>
        <dbReference type="EMBL" id="OXA59184.1"/>
    </source>
</evidence>
<dbReference type="EMBL" id="LNIX01000002">
    <property type="protein sequence ID" value="OXA59184.1"/>
    <property type="molecule type" value="Genomic_DNA"/>
</dbReference>
<feature type="transmembrane region" description="Helical" evidence="1">
    <location>
        <begin position="86"/>
        <end position="107"/>
    </location>
</feature>
<feature type="transmembrane region" description="Helical" evidence="1">
    <location>
        <begin position="14"/>
        <end position="34"/>
    </location>
</feature>
<name>A0A226EQ55_FOLCA</name>